<reference evidence="2" key="1">
    <citation type="journal article" date="2012" name="PLoS Genet.">
        <title>The genomes of the fungal plant pathogens Cladosporium fulvum and Dothistroma septosporum reveal adaptation to different hosts and lifestyles but also signatures of common ancestry.</title>
        <authorList>
            <person name="de Wit P.J.G.M."/>
            <person name="van der Burgt A."/>
            <person name="Oekmen B."/>
            <person name="Stergiopoulos I."/>
            <person name="Abd-Elsalam K.A."/>
            <person name="Aerts A.L."/>
            <person name="Bahkali A.H."/>
            <person name="Beenen H.G."/>
            <person name="Chettri P."/>
            <person name="Cox M.P."/>
            <person name="Datema E."/>
            <person name="de Vries R.P."/>
            <person name="Dhillon B."/>
            <person name="Ganley A.R."/>
            <person name="Griffiths S.A."/>
            <person name="Guo Y."/>
            <person name="Hamelin R.C."/>
            <person name="Henrissat B."/>
            <person name="Kabir M.S."/>
            <person name="Jashni M.K."/>
            <person name="Kema G."/>
            <person name="Klaubauf S."/>
            <person name="Lapidus A."/>
            <person name="Levasseur A."/>
            <person name="Lindquist E."/>
            <person name="Mehrabi R."/>
            <person name="Ohm R.A."/>
            <person name="Owen T.J."/>
            <person name="Salamov A."/>
            <person name="Schwelm A."/>
            <person name="Schijlen E."/>
            <person name="Sun H."/>
            <person name="van den Burg H.A."/>
            <person name="van Ham R.C.H.J."/>
            <person name="Zhang S."/>
            <person name="Goodwin S.B."/>
            <person name="Grigoriev I.V."/>
            <person name="Collemare J."/>
            <person name="Bradshaw R.E."/>
        </authorList>
    </citation>
    <scope>NUCLEOTIDE SEQUENCE [LARGE SCALE GENOMIC DNA]</scope>
    <source>
        <strain evidence="2">NZE10 / CBS 128990</strain>
    </source>
</reference>
<sequence length="122" mass="14607">MCYYDNYIFHCRDWKWGNFRQHCNREYRTGETCGMKMIFATHQLPDKCPFCEKIEKKIRRRDKAISDYKRWAQEPGKYKASMEKAREDVKALEGEIQKLQSEKDARYLAVGNSRRAQQTVAV</sequence>
<dbReference type="EMBL" id="KB446535">
    <property type="protein sequence ID" value="EME50324.1"/>
    <property type="molecule type" value="Genomic_DNA"/>
</dbReference>
<dbReference type="eggNOG" id="ENOG502SPM8">
    <property type="taxonomic scope" value="Eukaryota"/>
</dbReference>
<name>N1Q5G9_DOTSN</name>
<dbReference type="OMA" id="EQTRWSC"/>
<evidence type="ECO:0000313" key="1">
    <source>
        <dbReference type="EMBL" id="EME50324.1"/>
    </source>
</evidence>
<accession>N1Q5G9</accession>
<protein>
    <submittedName>
        <fullName evidence="1">Uncharacterized protein</fullName>
    </submittedName>
</protein>
<dbReference type="AlphaFoldDB" id="N1Q5G9"/>
<gene>
    <name evidence="1" type="ORF">DOTSEDRAFT_68999</name>
</gene>
<dbReference type="OrthoDB" id="5015991at2759"/>
<organism evidence="1 2">
    <name type="scientific">Dothistroma septosporum (strain NZE10 / CBS 128990)</name>
    <name type="common">Red band needle blight fungus</name>
    <name type="synonym">Mycosphaerella pini</name>
    <dbReference type="NCBI Taxonomy" id="675120"/>
    <lineage>
        <taxon>Eukaryota</taxon>
        <taxon>Fungi</taxon>
        <taxon>Dikarya</taxon>
        <taxon>Ascomycota</taxon>
        <taxon>Pezizomycotina</taxon>
        <taxon>Dothideomycetes</taxon>
        <taxon>Dothideomycetidae</taxon>
        <taxon>Mycosphaerellales</taxon>
        <taxon>Mycosphaerellaceae</taxon>
        <taxon>Dothistroma</taxon>
    </lineage>
</organism>
<proteinExistence type="predicted"/>
<dbReference type="HOGENOM" id="CLU_139299_2_0_1"/>
<keyword evidence="2" id="KW-1185">Reference proteome</keyword>
<dbReference type="Proteomes" id="UP000016933">
    <property type="component" value="Unassembled WGS sequence"/>
</dbReference>
<reference evidence="1 2" key="2">
    <citation type="journal article" date="2012" name="PLoS Pathog.">
        <title>Diverse lifestyles and strategies of plant pathogenesis encoded in the genomes of eighteen Dothideomycetes fungi.</title>
        <authorList>
            <person name="Ohm R.A."/>
            <person name="Feau N."/>
            <person name="Henrissat B."/>
            <person name="Schoch C.L."/>
            <person name="Horwitz B.A."/>
            <person name="Barry K.W."/>
            <person name="Condon B.J."/>
            <person name="Copeland A.C."/>
            <person name="Dhillon B."/>
            <person name="Glaser F."/>
            <person name="Hesse C.N."/>
            <person name="Kosti I."/>
            <person name="LaButti K."/>
            <person name="Lindquist E.A."/>
            <person name="Lucas S."/>
            <person name="Salamov A.A."/>
            <person name="Bradshaw R.E."/>
            <person name="Ciuffetti L."/>
            <person name="Hamelin R.C."/>
            <person name="Kema G.H.J."/>
            <person name="Lawrence C."/>
            <person name="Scott J.A."/>
            <person name="Spatafora J.W."/>
            <person name="Turgeon B.G."/>
            <person name="de Wit P.J.G.M."/>
            <person name="Zhong S."/>
            <person name="Goodwin S.B."/>
            <person name="Grigoriev I.V."/>
        </authorList>
    </citation>
    <scope>NUCLEOTIDE SEQUENCE [LARGE SCALE GENOMIC DNA]</scope>
    <source>
        <strain evidence="2">NZE10 / CBS 128990</strain>
    </source>
</reference>
<evidence type="ECO:0000313" key="2">
    <source>
        <dbReference type="Proteomes" id="UP000016933"/>
    </source>
</evidence>